<keyword evidence="3" id="KW-1185">Reference proteome</keyword>
<protein>
    <submittedName>
        <fullName evidence="2">Uncharacterized protein</fullName>
    </submittedName>
</protein>
<feature type="transmembrane region" description="Helical" evidence="1">
    <location>
        <begin position="9"/>
        <end position="27"/>
    </location>
</feature>
<proteinExistence type="predicted"/>
<keyword evidence="1" id="KW-0472">Membrane</keyword>
<keyword evidence="1" id="KW-1133">Transmembrane helix</keyword>
<comment type="caution">
    <text evidence="2">The sequence shown here is derived from an EMBL/GenBank/DDBJ whole genome shotgun (WGS) entry which is preliminary data.</text>
</comment>
<reference evidence="2" key="1">
    <citation type="submission" date="2021-10" db="EMBL/GenBank/DDBJ databases">
        <authorList>
            <person name="Lyu M."/>
            <person name="Wang X."/>
            <person name="Meng X."/>
            <person name="Xu K."/>
        </authorList>
    </citation>
    <scope>NUCLEOTIDE SEQUENCE</scope>
    <source>
        <strain evidence="2">A6</strain>
    </source>
</reference>
<dbReference type="Proteomes" id="UP001165293">
    <property type="component" value="Unassembled WGS sequence"/>
</dbReference>
<keyword evidence="1" id="KW-0812">Transmembrane</keyword>
<evidence type="ECO:0000256" key="1">
    <source>
        <dbReference type="SAM" id="Phobius"/>
    </source>
</evidence>
<gene>
    <name evidence="2" type="ORF">LK996_11965</name>
</gene>
<sequence>MTIEHLFRLYCRVAIVAFPLIAASHLVRHRPLGHALTEAAQWSAISALVFVVFQYRQARRGKVCAMCEPPR</sequence>
<evidence type="ECO:0000313" key="3">
    <source>
        <dbReference type="Proteomes" id="UP001165293"/>
    </source>
</evidence>
<evidence type="ECO:0000313" key="2">
    <source>
        <dbReference type="EMBL" id="MCC8363788.1"/>
    </source>
</evidence>
<accession>A0ABS8JJJ8</accession>
<dbReference type="EMBL" id="JAJGAK010000003">
    <property type="protein sequence ID" value="MCC8363788.1"/>
    <property type="molecule type" value="Genomic_DNA"/>
</dbReference>
<dbReference type="RefSeq" id="WP_230527593.1">
    <property type="nucleotide sequence ID" value="NZ_JAJGAK010000003.1"/>
</dbReference>
<feature type="transmembrane region" description="Helical" evidence="1">
    <location>
        <begin position="39"/>
        <end position="56"/>
    </location>
</feature>
<organism evidence="2 3">
    <name type="scientific">Noviluteimonas lactosilytica</name>
    <dbReference type="NCBI Taxonomy" id="2888523"/>
    <lineage>
        <taxon>Bacteria</taxon>
        <taxon>Pseudomonadati</taxon>
        <taxon>Pseudomonadota</taxon>
        <taxon>Gammaproteobacteria</taxon>
        <taxon>Lysobacterales</taxon>
        <taxon>Lysobacteraceae</taxon>
        <taxon>Noviluteimonas</taxon>
    </lineage>
</organism>
<name>A0ABS8JJJ8_9GAMM</name>